<dbReference type="AlphaFoldDB" id="A0A179FSL9"/>
<organism evidence="1 2">
    <name type="scientific">Pochonia chlamydosporia 170</name>
    <dbReference type="NCBI Taxonomy" id="1380566"/>
    <lineage>
        <taxon>Eukaryota</taxon>
        <taxon>Fungi</taxon>
        <taxon>Dikarya</taxon>
        <taxon>Ascomycota</taxon>
        <taxon>Pezizomycotina</taxon>
        <taxon>Sordariomycetes</taxon>
        <taxon>Hypocreomycetidae</taxon>
        <taxon>Hypocreales</taxon>
        <taxon>Clavicipitaceae</taxon>
        <taxon>Pochonia</taxon>
    </lineage>
</organism>
<dbReference type="KEGG" id="pchm:VFPPC_15818"/>
<reference evidence="1 2" key="1">
    <citation type="journal article" date="2016" name="PLoS Pathog.">
        <title>Biosynthesis of antibiotic leucinostatins in bio-control fungus Purpureocillium lilacinum and their inhibition on phytophthora revealed by genome mining.</title>
        <authorList>
            <person name="Wang G."/>
            <person name="Liu Z."/>
            <person name="Lin R."/>
            <person name="Li E."/>
            <person name="Mao Z."/>
            <person name="Ling J."/>
            <person name="Yang Y."/>
            <person name="Yin W.B."/>
            <person name="Xie B."/>
        </authorList>
    </citation>
    <scope>NUCLEOTIDE SEQUENCE [LARGE SCALE GENOMIC DNA]</scope>
    <source>
        <strain evidence="1">170</strain>
    </source>
</reference>
<evidence type="ECO:0000313" key="1">
    <source>
        <dbReference type="EMBL" id="OAQ68357.2"/>
    </source>
</evidence>
<dbReference type="Proteomes" id="UP000078397">
    <property type="component" value="Unassembled WGS sequence"/>
</dbReference>
<dbReference type="GeneID" id="28857565"/>
<proteinExistence type="predicted"/>
<gene>
    <name evidence="1" type="ORF">VFPPC_15818</name>
</gene>
<dbReference type="EMBL" id="LSBJ02000003">
    <property type="protein sequence ID" value="OAQ68357.2"/>
    <property type="molecule type" value="Genomic_DNA"/>
</dbReference>
<comment type="caution">
    <text evidence="1">The sequence shown here is derived from an EMBL/GenBank/DDBJ whole genome shotgun (WGS) entry which is preliminary data.</text>
</comment>
<accession>A0A179FSL9</accession>
<protein>
    <submittedName>
        <fullName evidence="1">Uncharacterized protein</fullName>
    </submittedName>
</protein>
<name>A0A179FSL9_METCM</name>
<sequence>MTSTGYSESREQSPTAWSRLVSSHMFFFAVPACVPVRRNFHTLQGVNRETILVRCHHRTLLWLFHRNGNPKKPKPVYPRPRLFHVLIHSRQMGGGN</sequence>
<dbReference type="RefSeq" id="XP_022284479.1">
    <property type="nucleotide sequence ID" value="XM_022428982.1"/>
</dbReference>
<evidence type="ECO:0000313" key="2">
    <source>
        <dbReference type="Proteomes" id="UP000078397"/>
    </source>
</evidence>
<keyword evidence="2" id="KW-1185">Reference proteome</keyword>